<dbReference type="PANTHER" id="PTHR32182:SF22">
    <property type="entry name" value="ATP-DEPENDENT ENDONUCLEASE, OLD FAMILY-RELATED"/>
    <property type="match status" value="1"/>
</dbReference>
<dbReference type="SUPFAM" id="SSF52540">
    <property type="entry name" value="P-loop containing nucleoside triphosphate hydrolases"/>
    <property type="match status" value="1"/>
</dbReference>
<keyword evidence="1" id="KW-0547">Nucleotide-binding</keyword>
<evidence type="ECO:0000313" key="1">
    <source>
        <dbReference type="EMBL" id="HJG31093.1"/>
    </source>
</evidence>
<protein>
    <submittedName>
        <fullName evidence="1">ATP-binding protein</fullName>
    </submittedName>
</protein>
<dbReference type="AlphaFoldDB" id="A0A921LTA8"/>
<dbReference type="GO" id="GO:0000731">
    <property type="term" value="P:DNA synthesis involved in DNA repair"/>
    <property type="evidence" value="ECO:0007669"/>
    <property type="project" value="TreeGrafter"/>
</dbReference>
<dbReference type="Proteomes" id="UP000746751">
    <property type="component" value="Unassembled WGS sequence"/>
</dbReference>
<dbReference type="InterPro" id="IPR027417">
    <property type="entry name" value="P-loop_NTPase"/>
</dbReference>
<evidence type="ECO:0000313" key="2">
    <source>
        <dbReference type="Proteomes" id="UP000746751"/>
    </source>
</evidence>
<organism evidence="1 2">
    <name type="scientific">Collinsella ihumii</name>
    <dbReference type="NCBI Taxonomy" id="1720204"/>
    <lineage>
        <taxon>Bacteria</taxon>
        <taxon>Bacillati</taxon>
        <taxon>Actinomycetota</taxon>
        <taxon>Coriobacteriia</taxon>
        <taxon>Coriobacteriales</taxon>
        <taxon>Coriobacteriaceae</taxon>
        <taxon>Collinsella</taxon>
    </lineage>
</organism>
<reference evidence="1" key="1">
    <citation type="journal article" date="2021" name="PeerJ">
        <title>Extensive microbial diversity within the chicken gut microbiome revealed by metagenomics and culture.</title>
        <authorList>
            <person name="Gilroy R."/>
            <person name="Ravi A."/>
            <person name="Getino M."/>
            <person name="Pursley I."/>
            <person name="Horton D.L."/>
            <person name="Alikhan N.F."/>
            <person name="Baker D."/>
            <person name="Gharbi K."/>
            <person name="Hall N."/>
            <person name="Watson M."/>
            <person name="Adriaenssens E.M."/>
            <person name="Foster-Nyarko E."/>
            <person name="Jarju S."/>
            <person name="Secka A."/>
            <person name="Antonio M."/>
            <person name="Oren A."/>
            <person name="Chaudhuri R.R."/>
            <person name="La Ragione R."/>
            <person name="Hildebrand F."/>
            <person name="Pallen M.J."/>
        </authorList>
    </citation>
    <scope>NUCLEOTIDE SEQUENCE</scope>
    <source>
        <strain evidence="1">ChiGjej2B2-7701</strain>
    </source>
</reference>
<sequence>MRVVKVVVNGLPLFKNGGFTLDLYASDRVARNEEGETPDVTHLGRAGSLYSQNVLGLVGVNASGKTTTLNMIDYVISYLTDRKVSRHLARESNRIGRMADWLEIAVVFQKDNSFYLLESTLRCERPEVGASGCVHGDDLAFVDETLWRLDLARPKRAHLDSLNEFKASASVIVRRNGDSSTDPTVLSEQERMFLDDHESIASRITGRNGITVSRPAGELPRKNLPGPVLRAFDPSIESLSFDPELQVYHLTFRGEEERVMGPDAIPSFLSQGTIVGAEMVQFALERLKDGGYMIIDEIETSLNRSLVGVIIGLFASPATNPHGAQLIFSTHVPEILDEVHRKDAVYVLRRDAEFKSEVVRYSAEVKRIENKKSATILRNVIRGSLPNYPDVQAMRLYVKEQLDG</sequence>
<dbReference type="GO" id="GO:0006302">
    <property type="term" value="P:double-strand break repair"/>
    <property type="evidence" value="ECO:0007669"/>
    <property type="project" value="TreeGrafter"/>
</dbReference>
<dbReference type="Gene3D" id="3.40.50.300">
    <property type="entry name" value="P-loop containing nucleotide triphosphate hydrolases"/>
    <property type="match status" value="1"/>
</dbReference>
<comment type="caution">
    <text evidence="1">The sequence shown here is derived from an EMBL/GenBank/DDBJ whole genome shotgun (WGS) entry which is preliminary data.</text>
</comment>
<name>A0A921LTA8_9ACTN</name>
<dbReference type="PANTHER" id="PTHR32182">
    <property type="entry name" value="DNA REPLICATION AND REPAIR PROTEIN RECF"/>
    <property type="match status" value="1"/>
</dbReference>
<accession>A0A921LTA8</accession>
<keyword evidence="1" id="KW-0067">ATP-binding</keyword>
<gene>
    <name evidence="1" type="ORF">K8U80_06815</name>
</gene>
<dbReference type="GO" id="GO:0005524">
    <property type="term" value="F:ATP binding"/>
    <property type="evidence" value="ECO:0007669"/>
    <property type="project" value="UniProtKB-KW"/>
</dbReference>
<proteinExistence type="predicted"/>
<reference evidence="1" key="2">
    <citation type="submission" date="2021-09" db="EMBL/GenBank/DDBJ databases">
        <authorList>
            <person name="Gilroy R."/>
        </authorList>
    </citation>
    <scope>NUCLEOTIDE SEQUENCE</scope>
    <source>
        <strain evidence="1">ChiGjej2B2-7701</strain>
    </source>
</reference>
<dbReference type="EMBL" id="DYVF01000043">
    <property type="protein sequence ID" value="HJG31093.1"/>
    <property type="molecule type" value="Genomic_DNA"/>
</dbReference>